<organism>
    <name type="scientific">Branchiostoma floridae</name>
    <name type="common">Florida lancelet</name>
    <name type="synonym">Amphioxus</name>
    <dbReference type="NCBI Taxonomy" id="7739"/>
    <lineage>
        <taxon>Eukaryota</taxon>
        <taxon>Metazoa</taxon>
        <taxon>Chordata</taxon>
        <taxon>Cephalochordata</taxon>
        <taxon>Leptocardii</taxon>
        <taxon>Amphioxiformes</taxon>
        <taxon>Branchiostomatidae</taxon>
        <taxon>Branchiostoma</taxon>
    </lineage>
</organism>
<sequence length="1053" mass="116221">MCASGGAKENAAMLFLLLLTAACAASDNPGLNQCKAAGWRECVPITRKIGRLGLVKSWTYACAMCKVLYEGVAYGSPFPFLAGAQAVAIRGYPFHNLSAESLTPLDHSVVRHLALVEGDIPHVEKYTFARFPRLQRLSLDANMLTHVKQTWFTGLDQLYVLILSNNFIKGVDPGSLAHLDHLLYLDLENNLLQVVDPAWLFGLKGTLNLNLGFNKIDSISPESFKDVKLTILDLTGNDLYSLDAEVTRKQSSLFRLHIRSGMLASVHDGKPHGMMWSLHRFAALATRSVTLVVEVPHFIFCARHHAHELSFGWMVGSSDDVTVGKEMRGIYPGKSCGALDRSLSTISIQAPVVVLATDASLADKLDPNTAEHCSQVWEFNGGVTVDMTLWEGLTFRMVSMATGDAASKGIAMSFVQTSDTNTHTTTESEYSPKHTTEPNASHDIAKNITCILLTEHERTQLFFTIPPVKYITPTAPTTYRTDTDHSNDMAHNSQYTSSVPRDNSTLDEGTKIGPEVPAITGHVLISVVVSAVVSLVVLTLVVLAWKLYSSKLNAEYEMASDDAHIWTIPPGVAFPGLLRSTSLPPACPNKMASDDVASCRSLPAVLDSIELTYSEIPDDIAAAQRPLPGLPQENVRSASLPAVSCTRGGAPDDAASCRSLPAVLMPNEPTYSVIPDHLAAAQRPLPALPRTAWEISAHGAAAQRPLPVSRHTYSEIPDDESGPMPFYADAAELLYHVVRNRRPQRQSSRDVTSASRGHRSGSPVVTYGLTEGTNGQSVVRDRGQQRQAFRDVTSASRRHRSGRSVVTYGLAEWSNVQSNSFYRMAPEVHDIRARRQQRTALVSRCADQGLRTYINVTDAILSRGKNVREAHIAFLTLPNTYWPWEISGDGNCITPRRASLPLVTPPNTYWPWEIPGEGTRNTPRRASLPYVTPPNTYWPWEIPGEGTHSTPRRASLPHVTLPNTYWPWEIPVQGTRNTPRRASLAFLTLPNTYWPWEIPEREHVYTPRRASLPHVTSPNTYWPWEITVQGTRNTPRRASLPLVTLPNTYWSWG</sequence>
<evidence type="ECO:0008006" key="6">
    <source>
        <dbReference type="Google" id="ProtNLM"/>
    </source>
</evidence>
<proteinExistence type="predicted"/>
<feature type="region of interest" description="Disordered" evidence="3">
    <location>
        <begin position="419"/>
        <end position="439"/>
    </location>
</feature>
<dbReference type="Pfam" id="PF13855">
    <property type="entry name" value="LRR_8"/>
    <property type="match status" value="1"/>
</dbReference>
<dbReference type="PANTHER" id="PTHR24366:SF96">
    <property type="entry name" value="LEUCINE RICH REPEAT CONTAINING 53"/>
    <property type="match status" value="1"/>
</dbReference>
<feature type="chain" id="PRO_5002933703" description="LRRCT domain-containing protein" evidence="4">
    <location>
        <begin position="26"/>
        <end position="1053"/>
    </location>
</feature>
<keyword evidence="2" id="KW-0677">Repeat</keyword>
<dbReference type="InterPro" id="IPR003591">
    <property type="entry name" value="Leu-rich_rpt_typical-subtyp"/>
</dbReference>
<evidence type="ECO:0000313" key="5">
    <source>
        <dbReference type="EMBL" id="EEN58672.1"/>
    </source>
</evidence>
<gene>
    <name evidence="5" type="ORF">BRAFLDRAFT_72972</name>
</gene>
<feature type="compositionally biased region" description="Polar residues" evidence="3">
    <location>
        <begin position="489"/>
        <end position="507"/>
    </location>
</feature>
<protein>
    <recommendedName>
        <fullName evidence="6">LRRCT domain-containing protein</fullName>
    </recommendedName>
</protein>
<feature type="region of interest" description="Disordered" evidence="3">
    <location>
        <begin position="740"/>
        <end position="776"/>
    </location>
</feature>
<feature type="compositionally biased region" description="Polar residues" evidence="3">
    <location>
        <begin position="745"/>
        <end position="755"/>
    </location>
</feature>
<evidence type="ECO:0000256" key="2">
    <source>
        <dbReference type="ARBA" id="ARBA00022737"/>
    </source>
</evidence>
<evidence type="ECO:0000256" key="1">
    <source>
        <dbReference type="ARBA" id="ARBA00022614"/>
    </source>
</evidence>
<accession>C3YM78</accession>
<dbReference type="AlphaFoldDB" id="C3YM78"/>
<name>C3YM78_BRAFL</name>
<keyword evidence="1" id="KW-0433">Leucine-rich repeat</keyword>
<dbReference type="SMART" id="SM00369">
    <property type="entry name" value="LRR_TYP"/>
    <property type="match status" value="5"/>
</dbReference>
<dbReference type="EMBL" id="GG666529">
    <property type="protein sequence ID" value="EEN58672.1"/>
    <property type="molecule type" value="Genomic_DNA"/>
</dbReference>
<dbReference type="Gene3D" id="3.80.10.10">
    <property type="entry name" value="Ribonuclease Inhibitor"/>
    <property type="match status" value="1"/>
</dbReference>
<keyword evidence="4" id="KW-0732">Signal</keyword>
<dbReference type="InParanoid" id="C3YM78"/>
<reference evidence="5" key="1">
    <citation type="journal article" date="2008" name="Nature">
        <title>The amphioxus genome and the evolution of the chordate karyotype.</title>
        <authorList>
            <consortium name="US DOE Joint Genome Institute (JGI-PGF)"/>
            <person name="Putnam N.H."/>
            <person name="Butts T."/>
            <person name="Ferrier D.E.K."/>
            <person name="Furlong R.F."/>
            <person name="Hellsten U."/>
            <person name="Kawashima T."/>
            <person name="Robinson-Rechavi M."/>
            <person name="Shoguchi E."/>
            <person name="Terry A."/>
            <person name="Yu J.-K."/>
            <person name="Benito-Gutierrez E.L."/>
            <person name="Dubchak I."/>
            <person name="Garcia-Fernandez J."/>
            <person name="Gibson-Brown J.J."/>
            <person name="Grigoriev I.V."/>
            <person name="Horton A.C."/>
            <person name="de Jong P.J."/>
            <person name="Jurka J."/>
            <person name="Kapitonov V.V."/>
            <person name="Kohara Y."/>
            <person name="Kuroki Y."/>
            <person name="Lindquist E."/>
            <person name="Lucas S."/>
            <person name="Osoegawa K."/>
            <person name="Pennacchio L.A."/>
            <person name="Salamov A.A."/>
            <person name="Satou Y."/>
            <person name="Sauka-Spengler T."/>
            <person name="Schmutz J."/>
            <person name="Shin-I T."/>
            <person name="Toyoda A."/>
            <person name="Bronner-Fraser M."/>
            <person name="Fujiyama A."/>
            <person name="Holland L.Z."/>
            <person name="Holland P.W.H."/>
            <person name="Satoh N."/>
            <person name="Rokhsar D.S."/>
        </authorList>
    </citation>
    <scope>NUCLEOTIDE SEQUENCE [LARGE SCALE GENOMIC DNA]</scope>
    <source>
        <strain evidence="5">S238N-H82</strain>
        <tissue evidence="5">Testes</tissue>
    </source>
</reference>
<dbReference type="InterPro" id="IPR001611">
    <property type="entry name" value="Leu-rich_rpt"/>
</dbReference>
<evidence type="ECO:0000256" key="3">
    <source>
        <dbReference type="SAM" id="MobiDB-lite"/>
    </source>
</evidence>
<dbReference type="eggNOG" id="KOG4194">
    <property type="taxonomic scope" value="Eukaryota"/>
</dbReference>
<dbReference type="PANTHER" id="PTHR24366">
    <property type="entry name" value="IG(IMMUNOGLOBULIN) AND LRR(LEUCINE RICH REPEAT) DOMAINS"/>
    <property type="match status" value="1"/>
</dbReference>
<dbReference type="SUPFAM" id="SSF52058">
    <property type="entry name" value="L domain-like"/>
    <property type="match status" value="1"/>
</dbReference>
<dbReference type="InterPro" id="IPR032675">
    <property type="entry name" value="LRR_dom_sf"/>
</dbReference>
<feature type="region of interest" description="Disordered" evidence="3">
    <location>
        <begin position="480"/>
        <end position="509"/>
    </location>
</feature>
<evidence type="ECO:0000256" key="4">
    <source>
        <dbReference type="SAM" id="SignalP"/>
    </source>
</evidence>
<feature type="signal peptide" evidence="4">
    <location>
        <begin position="1"/>
        <end position="25"/>
    </location>
</feature>
<dbReference type="FunFam" id="3.80.10.10:FF:001023">
    <property type="entry name" value="Uncharacterized protein"/>
    <property type="match status" value="1"/>
</dbReference>